<feature type="domain" description="Glycosyl transferase family 28 C-terminal" evidence="5">
    <location>
        <begin position="228"/>
        <end position="326"/>
    </location>
</feature>
<feature type="domain" description="Diacylglycerol glucosyltransferase N-terminal" evidence="6">
    <location>
        <begin position="21"/>
        <end position="184"/>
    </location>
</feature>
<evidence type="ECO:0000256" key="1">
    <source>
        <dbReference type="ARBA" id="ARBA00004370"/>
    </source>
</evidence>
<dbReference type="InterPro" id="IPR050519">
    <property type="entry name" value="Glycosyltransf_28_UgtP"/>
</dbReference>
<reference evidence="8" key="1">
    <citation type="submission" date="2016-11" db="EMBL/GenBank/DDBJ databases">
        <authorList>
            <person name="Varghese N."/>
            <person name="Submissions S."/>
        </authorList>
    </citation>
    <scope>NUCLEOTIDE SEQUENCE [LARGE SCALE GENOMIC DNA]</scope>
    <source>
        <strain evidence="8">DSM 2635</strain>
    </source>
</reference>
<name>A0A1M5N004_9FIRM</name>
<dbReference type="InterPro" id="IPR009695">
    <property type="entry name" value="Diacylglyc_glucosyltr_N"/>
</dbReference>
<organism evidence="7 8">
    <name type="scientific">Asaccharospora irregularis DSM 2635</name>
    <dbReference type="NCBI Taxonomy" id="1121321"/>
    <lineage>
        <taxon>Bacteria</taxon>
        <taxon>Bacillati</taxon>
        <taxon>Bacillota</taxon>
        <taxon>Clostridia</taxon>
        <taxon>Peptostreptococcales</taxon>
        <taxon>Peptostreptococcaceae</taxon>
        <taxon>Asaccharospora</taxon>
    </lineage>
</organism>
<dbReference type="InterPro" id="IPR007235">
    <property type="entry name" value="Glyco_trans_28_C"/>
</dbReference>
<dbReference type="Pfam" id="PF06925">
    <property type="entry name" value="MGDG_synth"/>
    <property type="match status" value="1"/>
</dbReference>
<dbReference type="SUPFAM" id="SSF53756">
    <property type="entry name" value="UDP-Glycosyltransferase/glycogen phosphorylase"/>
    <property type="match status" value="1"/>
</dbReference>
<dbReference type="PANTHER" id="PTHR43025:SF3">
    <property type="entry name" value="MONOGALACTOSYLDIACYLGLYCEROL SYNTHASE 1, CHLOROPLASTIC"/>
    <property type="match status" value="1"/>
</dbReference>
<comment type="similarity">
    <text evidence="2">Belongs to the glycosyltransferase 28 family.</text>
</comment>
<sequence>MIDINKSKTILILTAQFGAGHVSVANAIKDYITEYNPSYNIVIQNFINASIPKMNEPMIRLYEKNTKYTPGLYNYYYYLKKCFDSKYDIAHMIYTPKLTDYILDIKPDLIISTFPLAAACVNNFRKSYPNSNVSTLTVVTDVVDSLEWVYPTTDMYFVPSSEIKNRFVQKGINPDSVKVTGVPVNRNFYCNEKNFVPGKYRLLLLGGGRGLFDFDEDFMHWIDDFIKDNKDKLEVTIVTGKNDKLYDNLTNKNPVSNIKVLGFVTDMYNLVKEYDIMLTKPGGATLFEAIHSNTPIIVKIPKVGQEIENSKFLIDKGLGFVYRDNKDLKDIFYKISSGEFDSFINFMKNNISDFKYFIHPDEIPNYISELINSKA</sequence>
<dbReference type="Gene3D" id="3.40.50.2000">
    <property type="entry name" value="Glycogen Phosphorylase B"/>
    <property type="match status" value="1"/>
</dbReference>
<keyword evidence="4 7" id="KW-0808">Transferase</keyword>
<evidence type="ECO:0000256" key="4">
    <source>
        <dbReference type="ARBA" id="ARBA00022679"/>
    </source>
</evidence>
<dbReference type="GO" id="GO:0016020">
    <property type="term" value="C:membrane"/>
    <property type="evidence" value="ECO:0007669"/>
    <property type="project" value="UniProtKB-SubCell"/>
</dbReference>
<keyword evidence="8" id="KW-1185">Reference proteome</keyword>
<evidence type="ECO:0000256" key="2">
    <source>
        <dbReference type="ARBA" id="ARBA00006962"/>
    </source>
</evidence>
<dbReference type="STRING" id="1121321.SAMN04488530_10884"/>
<evidence type="ECO:0000313" key="7">
    <source>
        <dbReference type="EMBL" id="SHG82868.1"/>
    </source>
</evidence>
<protein>
    <submittedName>
        <fullName evidence="7">Processive 1,2-diacylglycerol beta-glucosyltransferase</fullName>
    </submittedName>
</protein>
<evidence type="ECO:0000259" key="5">
    <source>
        <dbReference type="Pfam" id="PF04101"/>
    </source>
</evidence>
<proteinExistence type="inferred from homology"/>
<dbReference type="GO" id="GO:0016758">
    <property type="term" value="F:hexosyltransferase activity"/>
    <property type="evidence" value="ECO:0007669"/>
    <property type="project" value="InterPro"/>
</dbReference>
<accession>A0A1M5N004</accession>
<dbReference type="Proteomes" id="UP000243255">
    <property type="component" value="Unassembled WGS sequence"/>
</dbReference>
<dbReference type="AlphaFoldDB" id="A0A1M5N004"/>
<comment type="subcellular location">
    <subcellularLocation>
        <location evidence="1">Membrane</location>
    </subcellularLocation>
</comment>
<evidence type="ECO:0000256" key="3">
    <source>
        <dbReference type="ARBA" id="ARBA00022676"/>
    </source>
</evidence>
<dbReference type="GO" id="GO:0009247">
    <property type="term" value="P:glycolipid biosynthetic process"/>
    <property type="evidence" value="ECO:0007669"/>
    <property type="project" value="InterPro"/>
</dbReference>
<dbReference type="EMBL" id="FQWX01000008">
    <property type="protein sequence ID" value="SHG82868.1"/>
    <property type="molecule type" value="Genomic_DNA"/>
</dbReference>
<evidence type="ECO:0000259" key="6">
    <source>
        <dbReference type="Pfam" id="PF06925"/>
    </source>
</evidence>
<evidence type="ECO:0000313" key="8">
    <source>
        <dbReference type="Proteomes" id="UP000243255"/>
    </source>
</evidence>
<gene>
    <name evidence="7" type="ORF">SAMN04488530_10884</name>
</gene>
<dbReference type="PANTHER" id="PTHR43025">
    <property type="entry name" value="MONOGALACTOSYLDIACYLGLYCEROL SYNTHASE"/>
    <property type="match status" value="1"/>
</dbReference>
<dbReference type="Pfam" id="PF04101">
    <property type="entry name" value="Glyco_tran_28_C"/>
    <property type="match status" value="1"/>
</dbReference>
<keyword evidence="3" id="KW-0328">Glycosyltransferase</keyword>